<protein>
    <submittedName>
        <fullName evidence="1">Uncharacterized protein</fullName>
    </submittedName>
</protein>
<accession>A0A1X3GZH1</accession>
<gene>
    <name evidence="1" type="ORF">BSZ18_31135</name>
</gene>
<name>A0A1X3GZH1_9BRAD</name>
<evidence type="ECO:0000313" key="2">
    <source>
        <dbReference type="Proteomes" id="UP000193553"/>
    </source>
</evidence>
<organism evidence="1 2">
    <name type="scientific">Bradyrhizobium canariense</name>
    <dbReference type="NCBI Taxonomy" id="255045"/>
    <lineage>
        <taxon>Bacteria</taxon>
        <taxon>Pseudomonadati</taxon>
        <taxon>Pseudomonadota</taxon>
        <taxon>Alphaproteobacteria</taxon>
        <taxon>Hyphomicrobiales</taxon>
        <taxon>Nitrobacteraceae</taxon>
        <taxon>Bradyrhizobium</taxon>
    </lineage>
</organism>
<evidence type="ECO:0000313" key="1">
    <source>
        <dbReference type="EMBL" id="OSJ03762.1"/>
    </source>
</evidence>
<proteinExistence type="predicted"/>
<dbReference type="Proteomes" id="UP000193553">
    <property type="component" value="Unassembled WGS sequence"/>
</dbReference>
<sequence length="107" mass="11817">MSAGAGRHIVAARFSRPVEQPRGGLAHMTCVADGGLAELARDDVIRECRDVMLRHPALTHHEFMEMVEIIRALGNSYRLAALEPGSGFLYGRFTFNFCRVVVSCVAR</sequence>
<comment type="caution">
    <text evidence="1">The sequence shown here is derived from an EMBL/GenBank/DDBJ whole genome shotgun (WGS) entry which is preliminary data.</text>
</comment>
<dbReference type="AlphaFoldDB" id="A0A1X3GZH1"/>
<reference evidence="1 2" key="1">
    <citation type="submission" date="2017-03" db="EMBL/GenBank/DDBJ databases">
        <title>Whole genome sequences of fourteen strains of Bradyrhizobium canariense and one strain of Bradyrhizobium japonicum isolated from Lupinus (Papilionoideae: Genisteae) species in Algeria.</title>
        <authorList>
            <person name="Crovadore J."/>
            <person name="Chekireb D."/>
            <person name="Brachmann A."/>
            <person name="Chablais R."/>
            <person name="Cochard B."/>
            <person name="Lefort F."/>
        </authorList>
    </citation>
    <scope>NUCLEOTIDE SEQUENCE [LARGE SCALE GENOMIC DNA]</scope>
    <source>
        <strain evidence="1 2">UBMA195</strain>
    </source>
</reference>
<dbReference type="EMBL" id="NAFI01000186">
    <property type="protein sequence ID" value="OSJ03762.1"/>
    <property type="molecule type" value="Genomic_DNA"/>
</dbReference>